<feature type="transmembrane region" description="Helical" evidence="1">
    <location>
        <begin position="79"/>
        <end position="99"/>
    </location>
</feature>
<feature type="transmembrane region" description="Helical" evidence="1">
    <location>
        <begin position="134"/>
        <end position="158"/>
    </location>
</feature>
<evidence type="ECO:0000313" key="3">
    <source>
        <dbReference type="Proteomes" id="UP000662904"/>
    </source>
</evidence>
<dbReference type="Proteomes" id="UP000662904">
    <property type="component" value="Chromosome"/>
</dbReference>
<evidence type="ECO:0000313" key="2">
    <source>
        <dbReference type="EMBL" id="QSQ09525.1"/>
    </source>
</evidence>
<evidence type="ECO:0008006" key="4">
    <source>
        <dbReference type="Google" id="ProtNLM"/>
    </source>
</evidence>
<reference evidence="2" key="1">
    <citation type="submission" date="2020-07" db="EMBL/GenBank/DDBJ databases">
        <title>Koleobacter methoxysyntrophicus gen. nov., sp. nov., a novel anaerobic bacterium isolated from deep subsurface oil field and proposal of Koleobacterales ord. nov. in the phylum Firmicutes.</title>
        <authorList>
            <person name="Sakamoto S."/>
            <person name="Tamaki H."/>
        </authorList>
    </citation>
    <scope>NUCLEOTIDE SEQUENCE</scope>
    <source>
        <strain evidence="2">NRmbB1</strain>
    </source>
</reference>
<keyword evidence="1" id="KW-0812">Transmembrane</keyword>
<dbReference type="InterPro" id="IPR014535">
    <property type="entry name" value="Hpre_diP_synt_I"/>
</dbReference>
<sequence>MRVKTTKLIFLSLLVSLGIALHIIESFIPFPVAVPGAKLGLANIITLLTLIIYGFKAGLTVSILRCIITSLLTGSPSSLIYSLSGAVLSLFLMAFAYFYTKGIFSLVGISIIGAQAHNLAQISVASIILKNAGLFLYLPFLMIIGLFTGYFVGLAVIMTQRILEKNLKITAIRGFYG</sequence>
<dbReference type="EMBL" id="CP059066">
    <property type="protein sequence ID" value="QSQ09525.1"/>
    <property type="molecule type" value="Genomic_DNA"/>
</dbReference>
<name>A0A8A0RM85_9FIRM</name>
<organism evidence="2 3">
    <name type="scientific">Koleobacter methoxysyntrophicus</name>
    <dbReference type="NCBI Taxonomy" id="2751313"/>
    <lineage>
        <taxon>Bacteria</taxon>
        <taxon>Bacillati</taxon>
        <taxon>Bacillota</taxon>
        <taxon>Clostridia</taxon>
        <taxon>Koleobacterales</taxon>
        <taxon>Koleobacteraceae</taxon>
        <taxon>Koleobacter</taxon>
    </lineage>
</organism>
<dbReference type="RefSeq" id="WP_206706880.1">
    <property type="nucleotide sequence ID" value="NZ_CP059066.1"/>
</dbReference>
<feature type="transmembrane region" description="Helical" evidence="1">
    <location>
        <begin position="42"/>
        <end position="67"/>
    </location>
</feature>
<dbReference type="Pfam" id="PF07456">
    <property type="entry name" value="Hpre_diP_synt_I"/>
    <property type="match status" value="1"/>
</dbReference>
<keyword evidence="1" id="KW-1133">Transmembrane helix</keyword>
<keyword evidence="3" id="KW-1185">Reference proteome</keyword>
<evidence type="ECO:0000256" key="1">
    <source>
        <dbReference type="SAM" id="Phobius"/>
    </source>
</evidence>
<dbReference type="AlphaFoldDB" id="A0A8A0RM85"/>
<protein>
    <recommendedName>
        <fullName evidence="4">Heptaprenyl diphosphate synthase component I</fullName>
    </recommendedName>
</protein>
<proteinExistence type="predicted"/>
<keyword evidence="1" id="KW-0472">Membrane</keyword>
<dbReference type="Gene3D" id="1.10.1760.20">
    <property type="match status" value="1"/>
</dbReference>
<dbReference type="KEGG" id="kme:H0A61_01896"/>
<gene>
    <name evidence="2" type="ORF">H0A61_01896</name>
</gene>
<dbReference type="PIRSF" id="PIRSF027391">
    <property type="entry name" value="Hpre_diP_synt_I"/>
    <property type="match status" value="1"/>
</dbReference>
<accession>A0A8A0RM85</accession>
<dbReference type="InterPro" id="IPR010898">
    <property type="entry name" value="Hpre_diP_synth_I"/>
</dbReference>